<comment type="cofactor">
    <cofactor evidence="1">
        <name>Mg(2+)</name>
        <dbReference type="ChEBI" id="CHEBI:18420"/>
    </cofactor>
</comment>
<keyword evidence="7" id="KW-1185">Reference proteome</keyword>
<evidence type="ECO:0000313" key="6">
    <source>
        <dbReference type="EMBL" id="QUW02823.1"/>
    </source>
</evidence>
<sequence length="294" mass="32755">MRRKLIVNADDFGMCVGVNTGILRAHRQGIVTSTTIMANGLAFADAVARAQDCPQLGVGVHLVLLGGPPVAPPQDVRSLLGPDGTLPNDFGVFLRRLLRRELRPAEIEIEFRAQIERVLAAGLRPTHLDSHKHAHAHPLVLDVLLRVAEAYGIRSLRRPQERLAFVSLSGLNRQDALTFVKQKASALALARYARAFRRRLRTAPVRIPDAFFGFAHTGLLNPALICYMLRLLPVGTSELMCHPADMDDTLRRYPTRLKEARLREQAALTDPRVRDEIIRQGIQLVNFSDLDQNP</sequence>
<keyword evidence="5" id="KW-0119">Carbohydrate metabolism</keyword>
<protein>
    <submittedName>
        <fullName evidence="6">ChbG/HpnK family deacetylase</fullName>
    </submittedName>
</protein>
<dbReference type="InterPro" id="IPR006879">
    <property type="entry name" value="YdjC-like"/>
</dbReference>
<keyword evidence="2" id="KW-0479">Metal-binding</keyword>
<evidence type="ECO:0000256" key="3">
    <source>
        <dbReference type="ARBA" id="ARBA00022801"/>
    </source>
</evidence>
<evidence type="ECO:0000256" key="2">
    <source>
        <dbReference type="ARBA" id="ARBA00022723"/>
    </source>
</evidence>
<dbReference type="Gene3D" id="3.20.20.370">
    <property type="entry name" value="Glycoside hydrolase/deacetylase"/>
    <property type="match status" value="1"/>
</dbReference>
<dbReference type="PANTHER" id="PTHR31609">
    <property type="entry name" value="YDJC DEACETYLASE FAMILY MEMBER"/>
    <property type="match status" value="1"/>
</dbReference>
<accession>A0ABX8B7D2</accession>
<reference evidence="6 7" key="1">
    <citation type="submission" date="2021-03" db="EMBL/GenBank/DDBJ databases">
        <title>Genomic and phenotypic characterization of Chloracidobacterium isolates provides evidence for multiple species.</title>
        <authorList>
            <person name="Saini M.K."/>
            <person name="Costas A.M.G."/>
            <person name="Tank M."/>
            <person name="Bryant D.A."/>
        </authorList>
    </citation>
    <scope>NUCLEOTIDE SEQUENCE [LARGE SCALE GENOMIC DNA]</scope>
    <source>
        <strain evidence="6 7">BV2-C</strain>
    </source>
</reference>
<dbReference type="InterPro" id="IPR011330">
    <property type="entry name" value="Glyco_hydro/deAcase_b/a-brl"/>
</dbReference>
<dbReference type="CDD" id="cd10808">
    <property type="entry name" value="YdjC"/>
    <property type="match status" value="1"/>
</dbReference>
<dbReference type="PANTHER" id="PTHR31609:SF1">
    <property type="entry name" value="CARBOHYDRATE DEACETYLASE"/>
    <property type="match status" value="1"/>
</dbReference>
<dbReference type="EMBL" id="CP072648">
    <property type="protein sequence ID" value="QUW02823.1"/>
    <property type="molecule type" value="Genomic_DNA"/>
</dbReference>
<keyword evidence="4" id="KW-0460">Magnesium</keyword>
<evidence type="ECO:0000256" key="5">
    <source>
        <dbReference type="ARBA" id="ARBA00023277"/>
    </source>
</evidence>
<evidence type="ECO:0000256" key="4">
    <source>
        <dbReference type="ARBA" id="ARBA00022842"/>
    </source>
</evidence>
<evidence type="ECO:0000256" key="1">
    <source>
        <dbReference type="ARBA" id="ARBA00001946"/>
    </source>
</evidence>
<keyword evidence="3" id="KW-0378">Hydrolase</keyword>
<proteinExistence type="predicted"/>
<organism evidence="6 7">
    <name type="scientific">Chloracidobacterium validum</name>
    <dbReference type="NCBI Taxonomy" id="2821543"/>
    <lineage>
        <taxon>Bacteria</taxon>
        <taxon>Pseudomonadati</taxon>
        <taxon>Acidobacteriota</taxon>
        <taxon>Terriglobia</taxon>
        <taxon>Terriglobales</taxon>
        <taxon>Acidobacteriaceae</taxon>
        <taxon>Chloracidobacterium</taxon>
    </lineage>
</organism>
<dbReference type="RefSeq" id="WP_211428714.1">
    <property type="nucleotide sequence ID" value="NZ_CP072648.1"/>
</dbReference>
<dbReference type="Proteomes" id="UP000676506">
    <property type="component" value="Chromosome 1"/>
</dbReference>
<dbReference type="Pfam" id="PF04794">
    <property type="entry name" value="YdjC"/>
    <property type="match status" value="1"/>
</dbReference>
<name>A0ABX8B7D2_9BACT</name>
<evidence type="ECO:0000313" key="7">
    <source>
        <dbReference type="Proteomes" id="UP000676506"/>
    </source>
</evidence>
<dbReference type="SUPFAM" id="SSF88713">
    <property type="entry name" value="Glycoside hydrolase/deacetylase"/>
    <property type="match status" value="1"/>
</dbReference>
<gene>
    <name evidence="6" type="ORF">J8C06_10890</name>
</gene>